<dbReference type="Proteomes" id="UP001642540">
    <property type="component" value="Unassembled WGS sequence"/>
</dbReference>
<gene>
    <name evidence="1" type="ORF">ODALV1_LOCUS8703</name>
</gene>
<evidence type="ECO:0000313" key="1">
    <source>
        <dbReference type="EMBL" id="CAL8094127.1"/>
    </source>
</evidence>
<dbReference type="EMBL" id="CAXLJM020000026">
    <property type="protein sequence ID" value="CAL8094127.1"/>
    <property type="molecule type" value="Genomic_DNA"/>
</dbReference>
<name>A0ABP1QAB7_9HEXA</name>
<reference evidence="1 2" key="1">
    <citation type="submission" date="2024-08" db="EMBL/GenBank/DDBJ databases">
        <authorList>
            <person name="Cucini C."/>
            <person name="Frati F."/>
        </authorList>
    </citation>
    <scope>NUCLEOTIDE SEQUENCE [LARGE SCALE GENOMIC DNA]</scope>
</reference>
<sequence>MFYTYSLKSYNKLFVILLKQLRYFMFAISADEMETITMSPFAKQKPDPEVVNELIMDLESRRTSTMFPTQARLSLIDSAELCEAFGKDEDVMRAMHGIRGFHFIPVYPIAGTGLPDFEFPCFGWIRKNCVGIAKPPFDYRCHYWSPYYVAAGAECGAGKRKRRSAGVYFEPVVVSGTEALTLCSTAGQLPKSNLIEVDTVALPTNEASGLRCMNWRLFPDGKWVKQQLPKVACEQFNVARPAGYVMNEINEAVIEDLFSEIITCGSRGRIIDCVFIKHNVRDPST</sequence>
<protein>
    <submittedName>
        <fullName evidence="1">Uncharacterized protein</fullName>
    </submittedName>
</protein>
<proteinExistence type="predicted"/>
<accession>A0ABP1QAB7</accession>
<evidence type="ECO:0000313" key="2">
    <source>
        <dbReference type="Proteomes" id="UP001642540"/>
    </source>
</evidence>
<keyword evidence="2" id="KW-1185">Reference proteome</keyword>
<organism evidence="1 2">
    <name type="scientific">Orchesella dallaii</name>
    <dbReference type="NCBI Taxonomy" id="48710"/>
    <lineage>
        <taxon>Eukaryota</taxon>
        <taxon>Metazoa</taxon>
        <taxon>Ecdysozoa</taxon>
        <taxon>Arthropoda</taxon>
        <taxon>Hexapoda</taxon>
        <taxon>Collembola</taxon>
        <taxon>Entomobryomorpha</taxon>
        <taxon>Entomobryoidea</taxon>
        <taxon>Orchesellidae</taxon>
        <taxon>Orchesellinae</taxon>
        <taxon>Orchesella</taxon>
    </lineage>
</organism>
<comment type="caution">
    <text evidence="1">The sequence shown here is derived from an EMBL/GenBank/DDBJ whole genome shotgun (WGS) entry which is preliminary data.</text>
</comment>